<dbReference type="Gene3D" id="3.10.105.10">
    <property type="entry name" value="Dipeptide-binding Protein, Domain 3"/>
    <property type="match status" value="1"/>
</dbReference>
<dbReference type="OrthoDB" id="5243526at2"/>
<dbReference type="PROSITE" id="PS51257">
    <property type="entry name" value="PROKAR_LIPOPROTEIN"/>
    <property type="match status" value="1"/>
</dbReference>
<keyword evidence="1" id="KW-0732">Signal</keyword>
<dbReference type="GO" id="GO:0042597">
    <property type="term" value="C:periplasmic space"/>
    <property type="evidence" value="ECO:0007669"/>
    <property type="project" value="UniProtKB-ARBA"/>
</dbReference>
<dbReference type="PIRSF" id="PIRSF002741">
    <property type="entry name" value="MppA"/>
    <property type="match status" value="1"/>
</dbReference>
<dbReference type="InterPro" id="IPR039424">
    <property type="entry name" value="SBP_5"/>
</dbReference>
<feature type="chain" id="PRO_5038478381" evidence="1">
    <location>
        <begin position="18"/>
        <end position="539"/>
    </location>
</feature>
<dbReference type="RefSeq" id="WP_084433455.1">
    <property type="nucleotide sequence ID" value="NZ_FWXV01000011.1"/>
</dbReference>
<dbReference type="EMBL" id="FWXV01000011">
    <property type="protein sequence ID" value="SMD25495.1"/>
    <property type="molecule type" value="Genomic_DNA"/>
</dbReference>
<evidence type="ECO:0000259" key="2">
    <source>
        <dbReference type="Pfam" id="PF00496"/>
    </source>
</evidence>
<keyword evidence="4" id="KW-1185">Reference proteome</keyword>
<dbReference type="Gene3D" id="3.40.190.10">
    <property type="entry name" value="Periplasmic binding protein-like II"/>
    <property type="match status" value="1"/>
</dbReference>
<dbReference type="InterPro" id="IPR000914">
    <property type="entry name" value="SBP_5_dom"/>
</dbReference>
<dbReference type="GO" id="GO:0015833">
    <property type="term" value="P:peptide transport"/>
    <property type="evidence" value="ECO:0007669"/>
    <property type="project" value="TreeGrafter"/>
</dbReference>
<reference evidence="3 4" key="1">
    <citation type="submission" date="2017-04" db="EMBL/GenBank/DDBJ databases">
        <authorList>
            <person name="Afonso C.L."/>
            <person name="Miller P.J."/>
            <person name="Scott M.A."/>
            <person name="Spackman E."/>
            <person name="Goraichik I."/>
            <person name="Dimitrov K.M."/>
            <person name="Suarez D.L."/>
            <person name="Swayne D.E."/>
        </authorList>
    </citation>
    <scope>NUCLEOTIDE SEQUENCE [LARGE SCALE GENOMIC DNA]</scope>
    <source>
        <strain evidence="3 4">DSM 43828</strain>
    </source>
</reference>
<dbReference type="GO" id="GO:0043190">
    <property type="term" value="C:ATP-binding cassette (ABC) transporter complex"/>
    <property type="evidence" value="ECO:0007669"/>
    <property type="project" value="InterPro"/>
</dbReference>
<dbReference type="Gene3D" id="3.90.76.10">
    <property type="entry name" value="Dipeptide-binding Protein, Domain 1"/>
    <property type="match status" value="1"/>
</dbReference>
<dbReference type="PANTHER" id="PTHR30290:SF65">
    <property type="entry name" value="MONOACYL PHOSPHATIDYLINOSITOL TETRAMANNOSIDE-BINDING PROTEIN LPQW-RELATED"/>
    <property type="match status" value="1"/>
</dbReference>
<name>A0A1Y5Y4C9_KIBAR</name>
<feature type="signal peptide" evidence="1">
    <location>
        <begin position="1"/>
        <end position="17"/>
    </location>
</feature>
<evidence type="ECO:0000256" key="1">
    <source>
        <dbReference type="SAM" id="SignalP"/>
    </source>
</evidence>
<evidence type="ECO:0000313" key="3">
    <source>
        <dbReference type="EMBL" id="SMD25495.1"/>
    </source>
</evidence>
<organism evidence="3 4">
    <name type="scientific">Kibdelosporangium aridum</name>
    <dbReference type="NCBI Taxonomy" id="2030"/>
    <lineage>
        <taxon>Bacteria</taxon>
        <taxon>Bacillati</taxon>
        <taxon>Actinomycetota</taxon>
        <taxon>Actinomycetes</taxon>
        <taxon>Pseudonocardiales</taxon>
        <taxon>Pseudonocardiaceae</taxon>
        <taxon>Kibdelosporangium</taxon>
    </lineage>
</organism>
<dbReference type="PANTHER" id="PTHR30290">
    <property type="entry name" value="PERIPLASMIC BINDING COMPONENT OF ABC TRANSPORTER"/>
    <property type="match status" value="1"/>
</dbReference>
<feature type="domain" description="Solute-binding protein family 5" evidence="2">
    <location>
        <begin position="87"/>
        <end position="455"/>
    </location>
</feature>
<dbReference type="GO" id="GO:1904680">
    <property type="term" value="F:peptide transmembrane transporter activity"/>
    <property type="evidence" value="ECO:0007669"/>
    <property type="project" value="TreeGrafter"/>
</dbReference>
<dbReference type="AlphaFoldDB" id="A0A1Y5Y4C9"/>
<dbReference type="Proteomes" id="UP000192674">
    <property type="component" value="Unassembled WGS sequence"/>
</dbReference>
<sequence length="539" mass="57735">MAVARSAILALVLTAAACSSDTGTALVTTEDDTTITGVAKSDVDSVTWYGDYRPLITLDPIKLADYPEQTVIPNICEPLLRMTPGYELQPGLARSATYVDPLRLEVKIRTDVRFSDGTPMTADDVVYSLRRNLDPKYASNYAGLYVSVRSIETTTPDTVLITFNSPDYVFRANLGSLSAAVISKKFAETAGDALGTPATGVMCTGPFAFDSYDGTSRLTLKRNDRYWDTANRAHAARFTFVFPSDLGALTNSLASGEVDGAFNVPSNLVSRLKSSDTGTVYVGQEASTPINIDMIVARPDGVLADLRVRQAISQALDRESIASTIFGGTADPLYLVTGPGMWGNQKAVYEQAYSAHETKPDVAAAKAKISQAGATGKTVRFVYPAGDPQSMQLATVIKQTVGQIGLTMEIVGLPNQQYGALFSDPAARAGYDVLLSRNYTEVPEPLLMDHLFGGKDGNTNFSGYNNPVVEQSFIAARGIEDPAKRAIPVIAAEKQLALDLPSIPIVQPRSVTYLNNRLTGATLTFSFMTSPWAAAIGGR</sequence>
<protein>
    <submittedName>
        <fullName evidence="3">Peptide/nickel transport system substrate-binding protein</fullName>
    </submittedName>
</protein>
<gene>
    <name evidence="3" type="ORF">SAMN05661093_09181</name>
</gene>
<dbReference type="SUPFAM" id="SSF53850">
    <property type="entry name" value="Periplasmic binding protein-like II"/>
    <property type="match status" value="1"/>
</dbReference>
<accession>A0A1Y5Y4C9</accession>
<dbReference type="Pfam" id="PF00496">
    <property type="entry name" value="SBP_bac_5"/>
    <property type="match status" value="1"/>
</dbReference>
<proteinExistence type="predicted"/>
<dbReference type="CDD" id="cd00995">
    <property type="entry name" value="PBP2_NikA_DppA_OppA_like"/>
    <property type="match status" value="1"/>
</dbReference>
<evidence type="ECO:0000313" key="4">
    <source>
        <dbReference type="Proteomes" id="UP000192674"/>
    </source>
</evidence>
<dbReference type="InterPro" id="IPR030678">
    <property type="entry name" value="Peptide/Ni-bd"/>
</dbReference>